<keyword evidence="16" id="KW-0131">Cell cycle</keyword>
<dbReference type="SMART" id="SM00488">
    <property type="entry name" value="DEXDc2"/>
    <property type="match status" value="1"/>
</dbReference>
<dbReference type="InterPro" id="IPR013020">
    <property type="entry name" value="Rad3/Chl1-like"/>
</dbReference>
<accession>A0A6A6WDG7</accession>
<dbReference type="GO" id="GO:0006974">
    <property type="term" value="P:DNA damage response"/>
    <property type="evidence" value="ECO:0007669"/>
    <property type="project" value="UniProtKB-ARBA"/>
</dbReference>
<evidence type="ECO:0000256" key="11">
    <source>
        <dbReference type="ARBA" id="ARBA00023004"/>
    </source>
</evidence>
<comment type="similarity">
    <text evidence="3">Belongs to the DEAD box helicase family. DEAH subfamily. DDX11/CHL1 sub-subfamily.</text>
</comment>
<evidence type="ECO:0000256" key="9">
    <source>
        <dbReference type="ARBA" id="ARBA00022806"/>
    </source>
</evidence>
<dbReference type="OrthoDB" id="267079at2759"/>
<organism evidence="25 26">
    <name type="scientific">Pseudovirgaria hyperparasitica</name>
    <dbReference type="NCBI Taxonomy" id="470096"/>
    <lineage>
        <taxon>Eukaryota</taxon>
        <taxon>Fungi</taxon>
        <taxon>Dikarya</taxon>
        <taxon>Ascomycota</taxon>
        <taxon>Pezizomycotina</taxon>
        <taxon>Dothideomycetes</taxon>
        <taxon>Dothideomycetes incertae sedis</taxon>
        <taxon>Acrospermales</taxon>
        <taxon>Acrospermaceae</taxon>
        <taxon>Pseudovirgaria</taxon>
    </lineage>
</organism>
<dbReference type="AlphaFoldDB" id="A0A6A6WDG7"/>
<dbReference type="GO" id="GO:0016818">
    <property type="term" value="F:hydrolase activity, acting on acid anhydrides, in phosphorus-containing anhydrides"/>
    <property type="evidence" value="ECO:0007669"/>
    <property type="project" value="InterPro"/>
</dbReference>
<evidence type="ECO:0000256" key="2">
    <source>
        <dbReference type="ARBA" id="ARBA00004123"/>
    </source>
</evidence>
<dbReference type="GO" id="GO:0051536">
    <property type="term" value="F:iron-sulfur cluster binding"/>
    <property type="evidence" value="ECO:0007669"/>
    <property type="project" value="UniProtKB-KW"/>
</dbReference>
<dbReference type="RefSeq" id="XP_033602461.1">
    <property type="nucleotide sequence ID" value="XM_033742715.1"/>
</dbReference>
<evidence type="ECO:0000256" key="17">
    <source>
        <dbReference type="ARBA" id="ARBA00029709"/>
    </source>
</evidence>
<comment type="function">
    <text evidence="21">ATP-dependent DNA helicase important for chromosome transmission and normal cell cycle progression in G(2)/M. May have a role in changing DNA topology to allow the loading of proteins involved in maintaining sister chromatid cohesion in the vicinity of the centromeres. Has a specific role in chromosome segregation during meiosis II.</text>
</comment>
<evidence type="ECO:0000256" key="22">
    <source>
        <dbReference type="ARBA" id="ARBA00048954"/>
    </source>
</evidence>
<keyword evidence="10" id="KW-0067">ATP-binding</keyword>
<dbReference type="NCBIfam" id="TIGR00604">
    <property type="entry name" value="rad3"/>
    <property type="match status" value="1"/>
</dbReference>
<dbReference type="GO" id="GO:0046872">
    <property type="term" value="F:metal ion binding"/>
    <property type="evidence" value="ECO:0007669"/>
    <property type="project" value="UniProtKB-KW"/>
</dbReference>
<evidence type="ECO:0000256" key="3">
    <source>
        <dbReference type="ARBA" id="ARBA00008435"/>
    </source>
</evidence>
<comment type="cofactor">
    <cofactor evidence="1">
        <name>[4Fe-4S] cluster</name>
        <dbReference type="ChEBI" id="CHEBI:49883"/>
    </cofactor>
</comment>
<keyword evidence="26" id="KW-1185">Reference proteome</keyword>
<keyword evidence="6" id="KW-0479">Metal-binding</keyword>
<keyword evidence="11" id="KW-0408">Iron</keyword>
<dbReference type="FunFam" id="3.40.50.300:FF:002774">
    <property type="entry name" value="ATP-dependent DNA helicase chl1"/>
    <property type="match status" value="1"/>
</dbReference>
<evidence type="ECO:0000256" key="21">
    <source>
        <dbReference type="ARBA" id="ARBA00045702"/>
    </source>
</evidence>
<dbReference type="GO" id="GO:0005634">
    <property type="term" value="C:nucleus"/>
    <property type="evidence" value="ECO:0007669"/>
    <property type="project" value="UniProtKB-SubCell"/>
</dbReference>
<dbReference type="Gene3D" id="3.40.50.300">
    <property type="entry name" value="P-loop containing nucleotide triphosphate hydrolases"/>
    <property type="match status" value="3"/>
</dbReference>
<dbReference type="PROSITE" id="PS51193">
    <property type="entry name" value="HELICASE_ATP_BIND_2"/>
    <property type="match status" value="1"/>
</dbReference>
<feature type="region of interest" description="Disordered" evidence="23">
    <location>
        <begin position="110"/>
        <end position="133"/>
    </location>
</feature>
<comment type="subcellular location">
    <subcellularLocation>
        <location evidence="2">Nucleus</location>
    </subcellularLocation>
</comment>
<comment type="catalytic activity">
    <reaction evidence="22">
        <text>ATP + H2O = ADP + phosphate + H(+)</text>
        <dbReference type="Rhea" id="RHEA:13065"/>
        <dbReference type="ChEBI" id="CHEBI:15377"/>
        <dbReference type="ChEBI" id="CHEBI:15378"/>
        <dbReference type="ChEBI" id="CHEBI:30616"/>
        <dbReference type="ChEBI" id="CHEBI:43474"/>
        <dbReference type="ChEBI" id="CHEBI:456216"/>
        <dbReference type="EC" id="5.6.2.3"/>
    </reaction>
</comment>
<keyword evidence="8" id="KW-0378">Hydrolase</keyword>
<evidence type="ECO:0000256" key="7">
    <source>
        <dbReference type="ARBA" id="ARBA00022741"/>
    </source>
</evidence>
<dbReference type="EC" id="5.6.2.3" evidence="18"/>
<dbReference type="GO" id="GO:0005524">
    <property type="term" value="F:ATP binding"/>
    <property type="evidence" value="ECO:0007669"/>
    <property type="project" value="UniProtKB-KW"/>
</dbReference>
<gene>
    <name evidence="25" type="ORF">EJ05DRAFT_463394</name>
</gene>
<evidence type="ECO:0000256" key="15">
    <source>
        <dbReference type="ARBA" id="ARBA00023242"/>
    </source>
</evidence>
<dbReference type="GeneID" id="54483769"/>
<evidence type="ECO:0000256" key="23">
    <source>
        <dbReference type="SAM" id="MobiDB-lite"/>
    </source>
</evidence>
<name>A0A6A6WDG7_9PEZI</name>
<evidence type="ECO:0000256" key="14">
    <source>
        <dbReference type="ARBA" id="ARBA00023235"/>
    </source>
</evidence>
<evidence type="ECO:0000256" key="18">
    <source>
        <dbReference type="ARBA" id="ARBA00044969"/>
    </source>
</evidence>
<evidence type="ECO:0000256" key="12">
    <source>
        <dbReference type="ARBA" id="ARBA00023014"/>
    </source>
</evidence>
<keyword evidence="13" id="KW-0238">DNA-binding</keyword>
<evidence type="ECO:0000259" key="24">
    <source>
        <dbReference type="PROSITE" id="PS51193"/>
    </source>
</evidence>
<dbReference type="CDD" id="cd18788">
    <property type="entry name" value="SF2_C_XPD"/>
    <property type="match status" value="1"/>
</dbReference>
<evidence type="ECO:0000256" key="8">
    <source>
        <dbReference type="ARBA" id="ARBA00022801"/>
    </source>
</evidence>
<dbReference type="PROSITE" id="PS00690">
    <property type="entry name" value="DEAH_ATP_HELICASE"/>
    <property type="match status" value="1"/>
</dbReference>
<evidence type="ECO:0000256" key="4">
    <source>
        <dbReference type="ARBA" id="ARBA00016387"/>
    </source>
</evidence>
<dbReference type="Pfam" id="PF13307">
    <property type="entry name" value="Helicase_C_2"/>
    <property type="match status" value="1"/>
</dbReference>
<reference evidence="25" key="1">
    <citation type="journal article" date="2020" name="Stud. Mycol.">
        <title>101 Dothideomycetes genomes: a test case for predicting lifestyles and emergence of pathogens.</title>
        <authorList>
            <person name="Haridas S."/>
            <person name="Albert R."/>
            <person name="Binder M."/>
            <person name="Bloem J."/>
            <person name="Labutti K."/>
            <person name="Salamov A."/>
            <person name="Andreopoulos B."/>
            <person name="Baker S."/>
            <person name="Barry K."/>
            <person name="Bills G."/>
            <person name="Bluhm B."/>
            <person name="Cannon C."/>
            <person name="Castanera R."/>
            <person name="Culley D."/>
            <person name="Daum C."/>
            <person name="Ezra D."/>
            <person name="Gonzalez J."/>
            <person name="Henrissat B."/>
            <person name="Kuo A."/>
            <person name="Liang C."/>
            <person name="Lipzen A."/>
            <person name="Lutzoni F."/>
            <person name="Magnuson J."/>
            <person name="Mondo S."/>
            <person name="Nolan M."/>
            <person name="Ohm R."/>
            <person name="Pangilinan J."/>
            <person name="Park H.-J."/>
            <person name="Ramirez L."/>
            <person name="Alfaro M."/>
            <person name="Sun H."/>
            <person name="Tritt A."/>
            <person name="Yoshinaga Y."/>
            <person name="Zwiers L.-H."/>
            <person name="Turgeon B."/>
            <person name="Goodwin S."/>
            <person name="Spatafora J."/>
            <person name="Crous P."/>
            <person name="Grigoriev I."/>
        </authorList>
    </citation>
    <scope>NUCLEOTIDE SEQUENCE</scope>
    <source>
        <strain evidence="25">CBS 121739</strain>
    </source>
</reference>
<dbReference type="InterPro" id="IPR002464">
    <property type="entry name" value="DNA/RNA_helicase_DEAH_CS"/>
</dbReference>
<dbReference type="GO" id="GO:0043139">
    <property type="term" value="F:5'-3' DNA helicase activity"/>
    <property type="evidence" value="ECO:0007669"/>
    <property type="project" value="UniProtKB-EC"/>
</dbReference>
<protein>
    <recommendedName>
        <fullName evidence="5">ATP-dependent DNA helicase CHL1</fullName>
        <ecNumber evidence="18">5.6.2.3</ecNumber>
    </recommendedName>
    <alternativeName>
        <fullName evidence="4">ATP-dependent DNA helicase chl1</fullName>
    </alternativeName>
    <alternativeName>
        <fullName evidence="17">Chromosome loss protein 1</fullName>
    </alternativeName>
    <alternativeName>
        <fullName evidence="19 20">DNA 5'-3' helicase CHL1</fullName>
    </alternativeName>
</protein>
<dbReference type="PANTHER" id="PTHR11472:SF41">
    <property type="entry name" value="ATP-DEPENDENT DNA HELICASE DDX11-RELATED"/>
    <property type="match status" value="1"/>
</dbReference>
<evidence type="ECO:0000256" key="16">
    <source>
        <dbReference type="ARBA" id="ARBA00023306"/>
    </source>
</evidence>
<dbReference type="Proteomes" id="UP000799437">
    <property type="component" value="Unassembled WGS sequence"/>
</dbReference>
<feature type="domain" description="Helicase ATP-binding" evidence="24">
    <location>
        <begin position="2"/>
        <end position="415"/>
    </location>
</feature>
<dbReference type="InterPro" id="IPR006555">
    <property type="entry name" value="ATP-dep_Helicase_C"/>
</dbReference>
<dbReference type="InterPro" id="IPR027417">
    <property type="entry name" value="P-loop_NTPase"/>
</dbReference>
<evidence type="ECO:0000313" key="26">
    <source>
        <dbReference type="Proteomes" id="UP000799437"/>
    </source>
</evidence>
<dbReference type="Pfam" id="PF06733">
    <property type="entry name" value="DEAD_2"/>
    <property type="match status" value="1"/>
</dbReference>
<evidence type="ECO:0000313" key="25">
    <source>
        <dbReference type="EMBL" id="KAF2760010.1"/>
    </source>
</evidence>
<evidence type="ECO:0000256" key="10">
    <source>
        <dbReference type="ARBA" id="ARBA00022840"/>
    </source>
</evidence>
<evidence type="ECO:0000256" key="20">
    <source>
        <dbReference type="ARBA" id="ARBA00045008"/>
    </source>
</evidence>
<dbReference type="GO" id="GO:0034085">
    <property type="term" value="P:establishment of sister chromatid cohesion"/>
    <property type="evidence" value="ECO:0007669"/>
    <property type="project" value="TreeGrafter"/>
</dbReference>
<keyword evidence="12" id="KW-0411">Iron-sulfur</keyword>
<keyword evidence="7" id="KW-0547">Nucleotide-binding</keyword>
<keyword evidence="15" id="KW-0539">Nucleus</keyword>
<dbReference type="InterPro" id="IPR006554">
    <property type="entry name" value="Helicase-like_DEXD_c2"/>
</dbReference>
<evidence type="ECO:0000256" key="6">
    <source>
        <dbReference type="ARBA" id="ARBA00022723"/>
    </source>
</evidence>
<dbReference type="PANTHER" id="PTHR11472">
    <property type="entry name" value="DNA REPAIR DEAD HELICASE RAD3/XP-D SUBFAMILY MEMBER"/>
    <property type="match status" value="1"/>
</dbReference>
<evidence type="ECO:0000256" key="19">
    <source>
        <dbReference type="ARBA" id="ARBA00044998"/>
    </source>
</evidence>
<dbReference type="InterPro" id="IPR045028">
    <property type="entry name" value="DinG/Rad3-like"/>
</dbReference>
<evidence type="ECO:0000256" key="1">
    <source>
        <dbReference type="ARBA" id="ARBA00001966"/>
    </source>
</evidence>
<dbReference type="InterPro" id="IPR014013">
    <property type="entry name" value="Helic_SF1/SF2_ATP-bd_DinG/Rad3"/>
</dbReference>
<dbReference type="GO" id="GO:0003677">
    <property type="term" value="F:DNA binding"/>
    <property type="evidence" value="ECO:0007669"/>
    <property type="project" value="UniProtKB-KW"/>
</dbReference>
<dbReference type="EMBL" id="ML996569">
    <property type="protein sequence ID" value="KAF2760010.1"/>
    <property type="molecule type" value="Genomic_DNA"/>
</dbReference>
<evidence type="ECO:0000256" key="5">
    <source>
        <dbReference type="ARBA" id="ARBA00017386"/>
    </source>
</evidence>
<evidence type="ECO:0000256" key="13">
    <source>
        <dbReference type="ARBA" id="ARBA00023125"/>
    </source>
</evidence>
<sequence length="867" mass="96004">MAAIEFHHPYEPYDIQKQFMTALYACIEEGKVGIFESPTGKGKSLSLICGSLTWLRGEKKKTFETGVSSVEFDEDEPEWVREHAQKQRRTEATQRHKELEEKLSRIREKERSIREQYENAEPYTKRRKLDQGASDTLGEDQFLLQDYDSDEDSWQKPRAAATNGISAENAALMSALGLNSGIEDAAEIEDEMKIFFCSRTHSQLTQFAKELSRVSMPPAIAVAKNVDDPAEDVCESFKHITLGSRKNLCINPKVNKLGNATAINERCMELQQPSTAATSKCPFVPTKETEAVVQNFRDHALATIRDIEDLGNMGRKFGICPYYASRSAVKPSEIVTLPYPLLLQRSAREALDLSLKGHVVIIDEAHNLIDSITGIHSASVSLSQLAKAREQLMVYLQKFKNRLKGKNRTYVAQTVRLLDSLIACLKKLVETPGSHEGTVDVQTMMTGKGADQINIYKLDKYLQESKLARKVDGYIAHEDTTARPMKGPSKPAAAQSAKTTPVLMQVQSFLLTLVNPSSEGQFFYSKEQDGEAQLKYLLLDPTHHFKEVVEEARSVILVGGTMSPMSDFTQHLFSYVPPSRITTLSCGHVIPASNLLALPIVQGSSGASFDFTYEKRNSSGMIQDLGLTIKSLIEHIPDGVVVFFPSYTYLDSCVTQWKKSSSLGSKSIWDALQSTKPIYLESRSQHATVLPPSSPKSKTSKAASATTETVLAAYTSKIFSSASSRGALLLAVIGGSLSEGINFSDRLGRGVLVVGLPFPNSQTAEWKAKLEYVSKTASSRGQSGKDAAREYYENACMRAVNQSVGRAIRHKGDYAAIMMLDRRYGTKRIQEKLPGWIRGGIKSEMRVGEVCGVLAKFFEEKECGRVN</sequence>
<keyword evidence="9 25" id="KW-0347">Helicase</keyword>
<keyword evidence="14" id="KW-0413">Isomerase</keyword>
<dbReference type="SUPFAM" id="SSF52540">
    <property type="entry name" value="P-loop containing nucleoside triphosphate hydrolases"/>
    <property type="match status" value="1"/>
</dbReference>
<dbReference type="SMART" id="SM00491">
    <property type="entry name" value="HELICc2"/>
    <property type="match status" value="1"/>
</dbReference>
<proteinExistence type="inferred from homology"/>
<dbReference type="InterPro" id="IPR010614">
    <property type="entry name" value="RAD3-like_helicase_DEAD"/>
</dbReference>
<dbReference type="GO" id="GO:0006139">
    <property type="term" value="P:nucleobase-containing compound metabolic process"/>
    <property type="evidence" value="ECO:0007669"/>
    <property type="project" value="InterPro"/>
</dbReference>